<dbReference type="InterPro" id="IPR000014">
    <property type="entry name" value="PAS"/>
</dbReference>
<dbReference type="InterPro" id="IPR013656">
    <property type="entry name" value="PAS_4"/>
</dbReference>
<dbReference type="PANTHER" id="PTHR43156:SF2">
    <property type="entry name" value="STAGE II SPORULATION PROTEIN E"/>
    <property type="match status" value="1"/>
</dbReference>
<evidence type="ECO:0000256" key="1">
    <source>
        <dbReference type="ARBA" id="ARBA00022801"/>
    </source>
</evidence>
<dbReference type="SUPFAM" id="SSF55785">
    <property type="entry name" value="PYP-like sensor domain (PAS domain)"/>
    <property type="match status" value="3"/>
</dbReference>
<dbReference type="OrthoDB" id="5241041at2"/>
<protein>
    <submittedName>
        <fullName evidence="2">Uncharacterized protein</fullName>
    </submittedName>
</protein>
<reference evidence="2 3" key="1">
    <citation type="journal article" date="2019" name="Int. J. Syst. Evol. Microbiol.">
        <title>Capsulimonas corticalis gen. nov., sp. nov., an aerobic capsulated bacterium, of a novel bacterial order, Capsulimonadales ord. nov., of the class Armatimonadia of the phylum Armatimonadetes.</title>
        <authorList>
            <person name="Li J."/>
            <person name="Kudo C."/>
            <person name="Tonouchi A."/>
        </authorList>
    </citation>
    <scope>NUCLEOTIDE SEQUENCE [LARGE SCALE GENOMIC DNA]</scope>
    <source>
        <strain evidence="2 3">AX-7</strain>
    </source>
</reference>
<dbReference type="KEGG" id="ccot:CCAX7_16330"/>
<gene>
    <name evidence="2" type="ORF">CCAX7_16330</name>
</gene>
<dbReference type="RefSeq" id="WP_119322546.1">
    <property type="nucleotide sequence ID" value="NZ_AP025739.1"/>
</dbReference>
<dbReference type="InterPro" id="IPR035965">
    <property type="entry name" value="PAS-like_dom_sf"/>
</dbReference>
<dbReference type="Pfam" id="PF08448">
    <property type="entry name" value="PAS_4"/>
    <property type="match status" value="2"/>
</dbReference>
<dbReference type="SMART" id="SM00331">
    <property type="entry name" value="PP2C_SIG"/>
    <property type="match status" value="1"/>
</dbReference>
<dbReference type="Gene3D" id="3.30.450.20">
    <property type="entry name" value="PAS domain"/>
    <property type="match status" value="3"/>
</dbReference>
<accession>A0A402CYY9</accession>
<name>A0A402CYY9_9BACT</name>
<dbReference type="Gene3D" id="3.30.450.40">
    <property type="match status" value="2"/>
</dbReference>
<dbReference type="InterPro" id="IPR052016">
    <property type="entry name" value="Bact_Sigma-Reg"/>
</dbReference>
<dbReference type="Pfam" id="PF07228">
    <property type="entry name" value="SpoIIE"/>
    <property type="match status" value="1"/>
</dbReference>
<dbReference type="Gene3D" id="3.60.40.10">
    <property type="entry name" value="PPM-type phosphatase domain"/>
    <property type="match status" value="1"/>
</dbReference>
<dbReference type="CDD" id="cd00130">
    <property type="entry name" value="PAS"/>
    <property type="match status" value="2"/>
</dbReference>
<proteinExistence type="predicted"/>
<dbReference type="EMBL" id="AP025739">
    <property type="protein sequence ID" value="BDI29582.1"/>
    <property type="molecule type" value="Genomic_DNA"/>
</dbReference>
<dbReference type="PANTHER" id="PTHR43156">
    <property type="entry name" value="STAGE II SPORULATION PROTEIN E-RELATED"/>
    <property type="match status" value="1"/>
</dbReference>
<sequence>MEQFAIDFRQLGEDSGSLIFAFDAEYRFLYVNPQAERLAGVSREHLLGRTIWEAAPYLEGAVYHDNFRRAMQERAVVEFEAHSPGLERWDHVRCVPELGGGLIVFARDITHEHYAQAAREAALSLLSYDIAERERAEGRLRRLFDSQVVGVIFWNLDTSLITDANDTFLAMVGYTRDDLAAGLLDFRKMTPAEWTDRNEQGVAAIRAEGSAATYEKEYFRKDGSRVPILIGGTRFEESGAEGFSYVLDITERKRREEQERARLQAIFMQAPAFMATLRGPQHVFEMANPPYYQLVGRSDILGKPVTVALPEVVDQGFVQILDQVYQTGKPFIGKDMRLLLRVTPHGPLDERFLDFAYQPLYDKEKQVSGILVHGIDLTERKRLEIEQERLLGEARARAEREALLNRVGEAIRATTDPEEIQQVAVRALGEALKADRCYFSFNDLAADSHWVGQDFHRSDLPSLAGHYRISEFQVNPEDFYPNERTLIIPDAMEDRWSLPEVLLSALRKLRLRSAISVRIFEGERRVATLSVAMADKPRDWTDDEVRLVEAVAAQTRSAVETARLLAAQQARLKEEALIGRIGVAIRSELDPDAIQEEAAALVGEALNVSRCFYLTYDASRDAAHAGRDYHRGDLASLAGDYRLSDFAEMLTELFASGGTAVIVDVHASLSPAIAQGMLSSQNRALLAVPFFDGGQLVAALWASMDEPRIWTAHEIALIEQAATLTRTALETARVSVKERAIVQQLQEALQPTVPKHIPGLSLGSFTQPALDEASVGGDFMDVFVLDKEQYAIVMGDVSGKGLAAAQQLALIRNTLRTTLYLYRAPAQAAAALNAIVTAHDLLVGFVTAWIGVYDAATGEIRFCSCGHEPALIRKANGDVEALRTASPPLGVADNAEYRDRAFMLASGDALLLYTDGISESGPSRRDLLGTDGLMGLLTKTQVDANVQHQAETIVADASAYANGAFRDDVAVLLARRQ</sequence>
<evidence type="ECO:0000313" key="3">
    <source>
        <dbReference type="Proteomes" id="UP000287394"/>
    </source>
</evidence>
<dbReference type="SUPFAM" id="SSF55781">
    <property type="entry name" value="GAF domain-like"/>
    <property type="match status" value="2"/>
</dbReference>
<dbReference type="InterPro" id="IPR001932">
    <property type="entry name" value="PPM-type_phosphatase-like_dom"/>
</dbReference>
<dbReference type="SMART" id="SM00065">
    <property type="entry name" value="GAF"/>
    <property type="match status" value="2"/>
</dbReference>
<dbReference type="PROSITE" id="PS50112">
    <property type="entry name" value="PAS"/>
    <property type="match status" value="2"/>
</dbReference>
<evidence type="ECO:0000313" key="2">
    <source>
        <dbReference type="EMBL" id="BDI29582.1"/>
    </source>
</evidence>
<dbReference type="Pfam" id="PF13426">
    <property type="entry name" value="PAS_9"/>
    <property type="match status" value="1"/>
</dbReference>
<dbReference type="InterPro" id="IPR036457">
    <property type="entry name" value="PPM-type-like_dom_sf"/>
</dbReference>
<organism evidence="2 3">
    <name type="scientific">Capsulimonas corticalis</name>
    <dbReference type="NCBI Taxonomy" id="2219043"/>
    <lineage>
        <taxon>Bacteria</taxon>
        <taxon>Bacillati</taxon>
        <taxon>Armatimonadota</taxon>
        <taxon>Armatimonadia</taxon>
        <taxon>Capsulimonadales</taxon>
        <taxon>Capsulimonadaceae</taxon>
        <taxon>Capsulimonas</taxon>
    </lineage>
</organism>
<keyword evidence="3" id="KW-1185">Reference proteome</keyword>
<dbReference type="InterPro" id="IPR029016">
    <property type="entry name" value="GAF-like_dom_sf"/>
</dbReference>
<dbReference type="InterPro" id="IPR003018">
    <property type="entry name" value="GAF"/>
</dbReference>
<dbReference type="NCBIfam" id="TIGR00229">
    <property type="entry name" value="sensory_box"/>
    <property type="match status" value="2"/>
</dbReference>
<dbReference type="Pfam" id="PF01590">
    <property type="entry name" value="GAF"/>
    <property type="match status" value="2"/>
</dbReference>
<dbReference type="SUPFAM" id="SSF81606">
    <property type="entry name" value="PP2C-like"/>
    <property type="match status" value="1"/>
</dbReference>
<dbReference type="AlphaFoldDB" id="A0A402CYY9"/>
<dbReference type="GO" id="GO:0016791">
    <property type="term" value="F:phosphatase activity"/>
    <property type="evidence" value="ECO:0007669"/>
    <property type="project" value="TreeGrafter"/>
</dbReference>
<dbReference type="SMART" id="SM00091">
    <property type="entry name" value="PAS"/>
    <property type="match status" value="3"/>
</dbReference>
<keyword evidence="1" id="KW-0378">Hydrolase</keyword>
<dbReference type="Proteomes" id="UP000287394">
    <property type="component" value="Chromosome"/>
</dbReference>